<keyword evidence="2" id="KW-0238">DNA-binding</keyword>
<dbReference type="STRING" id="642780.SAMN04488570_1282"/>
<name>A0A1H1PZR0_9ACTN</name>
<gene>
    <name evidence="5" type="ORF">SAMN04488570_1282</name>
</gene>
<keyword evidence="3" id="KW-0804">Transcription</keyword>
<feature type="domain" description="HTH lacI-type" evidence="4">
    <location>
        <begin position="10"/>
        <end position="64"/>
    </location>
</feature>
<dbReference type="GO" id="GO:0000976">
    <property type="term" value="F:transcription cis-regulatory region binding"/>
    <property type="evidence" value="ECO:0007669"/>
    <property type="project" value="TreeGrafter"/>
</dbReference>
<evidence type="ECO:0000259" key="4">
    <source>
        <dbReference type="PROSITE" id="PS50932"/>
    </source>
</evidence>
<reference evidence="6" key="1">
    <citation type="submission" date="2016-10" db="EMBL/GenBank/DDBJ databases">
        <authorList>
            <person name="Varghese N."/>
            <person name="Submissions S."/>
        </authorList>
    </citation>
    <scope>NUCLEOTIDE SEQUENCE [LARGE SCALE GENOMIC DNA]</scope>
    <source>
        <strain evidence="6">DSM 22127</strain>
    </source>
</reference>
<proteinExistence type="predicted"/>
<evidence type="ECO:0000256" key="3">
    <source>
        <dbReference type="ARBA" id="ARBA00023163"/>
    </source>
</evidence>
<dbReference type="InterPro" id="IPR046335">
    <property type="entry name" value="LacI/GalR-like_sensor"/>
</dbReference>
<evidence type="ECO:0000256" key="1">
    <source>
        <dbReference type="ARBA" id="ARBA00023015"/>
    </source>
</evidence>
<dbReference type="SUPFAM" id="SSF53822">
    <property type="entry name" value="Periplasmic binding protein-like I"/>
    <property type="match status" value="1"/>
</dbReference>
<dbReference type="SUPFAM" id="SSF47413">
    <property type="entry name" value="lambda repressor-like DNA-binding domains"/>
    <property type="match status" value="1"/>
</dbReference>
<dbReference type="Proteomes" id="UP000198859">
    <property type="component" value="Chromosome I"/>
</dbReference>
<keyword evidence="1" id="KW-0805">Transcription regulation</keyword>
<dbReference type="PROSITE" id="PS50932">
    <property type="entry name" value="HTH_LACI_2"/>
    <property type="match status" value="1"/>
</dbReference>
<accession>A0A1H1PZR0</accession>
<organism evidence="5 6">
    <name type="scientific">Nocardioides scoriae</name>
    <dbReference type="NCBI Taxonomy" id="642780"/>
    <lineage>
        <taxon>Bacteria</taxon>
        <taxon>Bacillati</taxon>
        <taxon>Actinomycetota</taxon>
        <taxon>Actinomycetes</taxon>
        <taxon>Propionibacteriales</taxon>
        <taxon>Nocardioidaceae</taxon>
        <taxon>Nocardioides</taxon>
    </lineage>
</organism>
<protein>
    <submittedName>
        <fullName evidence="5">Transcriptional regulator, LacI family</fullName>
    </submittedName>
</protein>
<dbReference type="PROSITE" id="PS00356">
    <property type="entry name" value="HTH_LACI_1"/>
    <property type="match status" value="1"/>
</dbReference>
<dbReference type="GO" id="GO:0003700">
    <property type="term" value="F:DNA-binding transcription factor activity"/>
    <property type="evidence" value="ECO:0007669"/>
    <property type="project" value="TreeGrafter"/>
</dbReference>
<evidence type="ECO:0000313" key="6">
    <source>
        <dbReference type="Proteomes" id="UP000198859"/>
    </source>
</evidence>
<dbReference type="CDD" id="cd06267">
    <property type="entry name" value="PBP1_LacI_sugar_binding-like"/>
    <property type="match status" value="1"/>
</dbReference>
<dbReference type="InterPro" id="IPR028082">
    <property type="entry name" value="Peripla_BP_I"/>
</dbReference>
<dbReference type="PANTHER" id="PTHR30146:SF109">
    <property type="entry name" value="HTH-TYPE TRANSCRIPTIONAL REGULATOR GALS"/>
    <property type="match status" value="1"/>
</dbReference>
<dbReference type="Pfam" id="PF13377">
    <property type="entry name" value="Peripla_BP_3"/>
    <property type="match status" value="1"/>
</dbReference>
<dbReference type="SMART" id="SM00354">
    <property type="entry name" value="HTH_LACI"/>
    <property type="match status" value="1"/>
</dbReference>
<dbReference type="InterPro" id="IPR010982">
    <property type="entry name" value="Lambda_DNA-bd_dom_sf"/>
</dbReference>
<sequence length="346" mass="37064">MPARRAPERATMHDVARRAEVSIKTVSRVVNGEPGVSEALATRVRTAVQELGYRHNLAASNLRRGQRTASIGVLVDDLGNAFCSEVLRAIEDRARGRGIVLLASSTDEDVDRERELIDGLLSRRIDGMIVMPTGRDQRHLTVEHADGVPVVTVDRRPADPGIDGVVVDNAGGARTAVAHLLAHGHRRIGILGDASDIVTALERRDGYRRALADAGLPHDPALERLGARTREEASAHATELLALADPPTAFFAARNVLCTGVVDALRRQGRSHEVGLVGFDDVPLAELLDPPVTVIRQDTRAIGEQAMDLLLARLDGDQGPGRVVDLPTELVVRGSGEIPAPAVDRG</sequence>
<dbReference type="Gene3D" id="3.40.50.2300">
    <property type="match status" value="2"/>
</dbReference>
<dbReference type="CDD" id="cd01392">
    <property type="entry name" value="HTH_LacI"/>
    <property type="match status" value="1"/>
</dbReference>
<keyword evidence="6" id="KW-1185">Reference proteome</keyword>
<dbReference type="InterPro" id="IPR000843">
    <property type="entry name" value="HTH_LacI"/>
</dbReference>
<evidence type="ECO:0000256" key="2">
    <source>
        <dbReference type="ARBA" id="ARBA00023125"/>
    </source>
</evidence>
<dbReference type="Pfam" id="PF00356">
    <property type="entry name" value="LacI"/>
    <property type="match status" value="1"/>
</dbReference>
<dbReference type="AlphaFoldDB" id="A0A1H1PZR0"/>
<dbReference type="PANTHER" id="PTHR30146">
    <property type="entry name" value="LACI-RELATED TRANSCRIPTIONAL REPRESSOR"/>
    <property type="match status" value="1"/>
</dbReference>
<dbReference type="EMBL" id="LT629757">
    <property type="protein sequence ID" value="SDS16811.1"/>
    <property type="molecule type" value="Genomic_DNA"/>
</dbReference>
<dbReference type="Gene3D" id="1.10.260.40">
    <property type="entry name" value="lambda repressor-like DNA-binding domains"/>
    <property type="match status" value="1"/>
</dbReference>
<evidence type="ECO:0000313" key="5">
    <source>
        <dbReference type="EMBL" id="SDS16811.1"/>
    </source>
</evidence>